<dbReference type="SMART" id="SM00382">
    <property type="entry name" value="AAA"/>
    <property type="match status" value="1"/>
</dbReference>
<organism evidence="10 11">
    <name type="scientific">Actinomadura macrotermitis</name>
    <dbReference type="NCBI Taxonomy" id="2585200"/>
    <lineage>
        <taxon>Bacteria</taxon>
        <taxon>Bacillati</taxon>
        <taxon>Actinomycetota</taxon>
        <taxon>Actinomycetes</taxon>
        <taxon>Streptosporangiales</taxon>
        <taxon>Thermomonosporaceae</taxon>
        <taxon>Actinomadura</taxon>
    </lineage>
</organism>
<evidence type="ECO:0000256" key="4">
    <source>
        <dbReference type="ARBA" id="ARBA00022737"/>
    </source>
</evidence>
<gene>
    <name evidence="10" type="primary">lsrA</name>
    <name evidence="10" type="ORF">ACRB68_54920</name>
</gene>
<dbReference type="InterPro" id="IPR017871">
    <property type="entry name" value="ABC_transporter-like_CS"/>
</dbReference>
<dbReference type="EC" id="3.6.3.-" evidence="10"/>
<accession>A0A7K0C2Q0</accession>
<dbReference type="InterPro" id="IPR027417">
    <property type="entry name" value="P-loop_NTPase"/>
</dbReference>
<keyword evidence="2" id="KW-0813">Transport</keyword>
<dbReference type="Proteomes" id="UP000487268">
    <property type="component" value="Unassembled WGS sequence"/>
</dbReference>
<keyword evidence="5" id="KW-0547">Nucleotide-binding</keyword>
<dbReference type="PANTHER" id="PTHR43790:SF9">
    <property type="entry name" value="GALACTOFURANOSE TRANSPORTER ATP-BINDING PROTEIN YTFR"/>
    <property type="match status" value="1"/>
</dbReference>
<name>A0A7K0C2Q0_9ACTN</name>
<dbReference type="PROSITE" id="PS50893">
    <property type="entry name" value="ABC_TRANSPORTER_2"/>
    <property type="match status" value="2"/>
</dbReference>
<keyword evidence="8" id="KW-0472">Membrane</keyword>
<dbReference type="RefSeq" id="WP_328594845.1">
    <property type="nucleotide sequence ID" value="NZ_WEGH01000003.1"/>
</dbReference>
<evidence type="ECO:0000256" key="3">
    <source>
        <dbReference type="ARBA" id="ARBA00022475"/>
    </source>
</evidence>
<dbReference type="FunFam" id="3.40.50.300:FF:000127">
    <property type="entry name" value="Ribose import ATP-binding protein RbsA"/>
    <property type="match status" value="1"/>
</dbReference>
<feature type="domain" description="ABC transporter" evidence="9">
    <location>
        <begin position="261"/>
        <end position="505"/>
    </location>
</feature>
<sequence>MPDQVPAVRLSSITKRFPGVVANRDIDLVIARGEVHALCGENGAGKSTLMKILYGMQRPDEGEIEIDGQKVSFRSPADAIARGIGMVHQHFKLADNLTVLENVILGAEPTRLGRIDFAAARARIREMSQAYGLRVDPDVLVERLGVGDRQRVEILKVLYRGAKILILDEPTAVLVPQEVEELFANLRELRAEGLTVLFISHKLDEVLSVADTISVIRRGTTVATGLPASGVTAPQLAELMVGSELPTPELRESTVTDEVQLEVAGLTVRTAEGRAVVDEVSLRIRRGEIVGLAGVEGNGQGELIEALMGIRPADSGTIVYGGEDVTGWPTRRRREAGIGYIPEDRHRQGLILEGTLWENRMLGHQTRRPNSRGPWIDKRGARRDTTRIVREYDVRTPGIDVPAAALSGGNQQKLIVGREMSGEPRLLIAAHPTRGIDVGAQAAIWDYLRSARAAGLAVLLISADLEELIGMSDTLHVILRGRLVAQVDPGTVTPEELGSAMTGAGRAGDAG</sequence>
<dbReference type="EMBL" id="WEGH01000003">
    <property type="protein sequence ID" value="MQY07392.1"/>
    <property type="molecule type" value="Genomic_DNA"/>
</dbReference>
<keyword evidence="7" id="KW-1278">Translocase</keyword>
<dbReference type="GO" id="GO:0016887">
    <property type="term" value="F:ATP hydrolysis activity"/>
    <property type="evidence" value="ECO:0007669"/>
    <property type="project" value="InterPro"/>
</dbReference>
<evidence type="ECO:0000256" key="6">
    <source>
        <dbReference type="ARBA" id="ARBA00022840"/>
    </source>
</evidence>
<keyword evidence="6 10" id="KW-0067">ATP-binding</keyword>
<evidence type="ECO:0000256" key="8">
    <source>
        <dbReference type="ARBA" id="ARBA00023136"/>
    </source>
</evidence>
<evidence type="ECO:0000256" key="2">
    <source>
        <dbReference type="ARBA" id="ARBA00022448"/>
    </source>
</evidence>
<dbReference type="PROSITE" id="PS00211">
    <property type="entry name" value="ABC_TRANSPORTER_1"/>
    <property type="match status" value="1"/>
</dbReference>
<feature type="domain" description="ABC transporter" evidence="9">
    <location>
        <begin position="8"/>
        <end position="243"/>
    </location>
</feature>
<dbReference type="CDD" id="cd03215">
    <property type="entry name" value="ABC_Carb_Monos_II"/>
    <property type="match status" value="1"/>
</dbReference>
<evidence type="ECO:0000256" key="7">
    <source>
        <dbReference type="ARBA" id="ARBA00022967"/>
    </source>
</evidence>
<dbReference type="GO" id="GO:0005524">
    <property type="term" value="F:ATP binding"/>
    <property type="evidence" value="ECO:0007669"/>
    <property type="project" value="UniProtKB-KW"/>
</dbReference>
<dbReference type="CDD" id="cd03216">
    <property type="entry name" value="ABC_Carb_Monos_I"/>
    <property type="match status" value="1"/>
</dbReference>
<reference evidence="10 11" key="1">
    <citation type="submission" date="2019-10" db="EMBL/GenBank/DDBJ databases">
        <title>Actinomadura rubteroloni sp. nov. and Actinomadura macrotermitis sp. nov., isolated from the gut of fungus growing-termite Macrotermes natalensis.</title>
        <authorList>
            <person name="Benndorf R."/>
            <person name="Martin K."/>
            <person name="Kuefner M."/>
            <person name="De Beer W."/>
            <person name="Kaster A.-K."/>
            <person name="Vollmers J."/>
            <person name="Poulsen M."/>
            <person name="Beemelmanns C."/>
        </authorList>
    </citation>
    <scope>NUCLEOTIDE SEQUENCE [LARGE SCALE GENOMIC DNA]</scope>
    <source>
        <strain evidence="10 11">RB68</strain>
    </source>
</reference>
<keyword evidence="11" id="KW-1185">Reference proteome</keyword>
<dbReference type="SUPFAM" id="SSF52540">
    <property type="entry name" value="P-loop containing nucleoside triphosphate hydrolases"/>
    <property type="match status" value="2"/>
</dbReference>
<keyword evidence="4" id="KW-0677">Repeat</keyword>
<dbReference type="Gene3D" id="3.40.50.300">
    <property type="entry name" value="P-loop containing nucleotide triphosphate hydrolases"/>
    <property type="match status" value="2"/>
</dbReference>
<protein>
    <submittedName>
        <fullName evidence="10">Autoinducer 2 import ATP-binding protein LsrA</fullName>
        <ecNumber evidence="10">3.6.3.-</ecNumber>
    </submittedName>
</protein>
<dbReference type="PANTHER" id="PTHR43790">
    <property type="entry name" value="CARBOHYDRATE TRANSPORT ATP-BINDING PROTEIN MG119-RELATED"/>
    <property type="match status" value="1"/>
</dbReference>
<proteinExistence type="predicted"/>
<dbReference type="GO" id="GO:0005886">
    <property type="term" value="C:plasma membrane"/>
    <property type="evidence" value="ECO:0007669"/>
    <property type="project" value="UniProtKB-SubCell"/>
</dbReference>
<dbReference type="InterPro" id="IPR050107">
    <property type="entry name" value="ABC_carbohydrate_import_ATPase"/>
</dbReference>
<dbReference type="InterPro" id="IPR003439">
    <property type="entry name" value="ABC_transporter-like_ATP-bd"/>
</dbReference>
<evidence type="ECO:0000256" key="5">
    <source>
        <dbReference type="ARBA" id="ARBA00022741"/>
    </source>
</evidence>
<dbReference type="AlphaFoldDB" id="A0A7K0C2Q0"/>
<dbReference type="Pfam" id="PF00005">
    <property type="entry name" value="ABC_tran"/>
    <property type="match status" value="2"/>
</dbReference>
<dbReference type="InterPro" id="IPR003593">
    <property type="entry name" value="AAA+_ATPase"/>
</dbReference>
<comment type="subcellular location">
    <subcellularLocation>
        <location evidence="1">Cell membrane</location>
        <topology evidence="1">Peripheral membrane protein</topology>
    </subcellularLocation>
</comment>
<evidence type="ECO:0000313" key="10">
    <source>
        <dbReference type="EMBL" id="MQY07392.1"/>
    </source>
</evidence>
<comment type="caution">
    <text evidence="10">The sequence shown here is derived from an EMBL/GenBank/DDBJ whole genome shotgun (WGS) entry which is preliminary data.</text>
</comment>
<evidence type="ECO:0000313" key="11">
    <source>
        <dbReference type="Proteomes" id="UP000487268"/>
    </source>
</evidence>
<evidence type="ECO:0000256" key="1">
    <source>
        <dbReference type="ARBA" id="ARBA00004202"/>
    </source>
</evidence>
<keyword evidence="3" id="KW-1003">Cell membrane</keyword>
<evidence type="ECO:0000259" key="9">
    <source>
        <dbReference type="PROSITE" id="PS50893"/>
    </source>
</evidence>
<keyword evidence="10" id="KW-0378">Hydrolase</keyword>